<dbReference type="PANTHER" id="PTHR47540">
    <property type="entry name" value="THIAMINE REPRESSIBLE GENES REGULATORY PROTEIN THI5"/>
    <property type="match status" value="1"/>
</dbReference>
<dbReference type="Pfam" id="PF04082">
    <property type="entry name" value="Fungal_trans"/>
    <property type="match status" value="1"/>
</dbReference>
<feature type="compositionally biased region" description="Polar residues" evidence="7">
    <location>
        <begin position="165"/>
        <end position="180"/>
    </location>
</feature>
<evidence type="ECO:0000256" key="2">
    <source>
        <dbReference type="ARBA" id="ARBA00022723"/>
    </source>
</evidence>
<keyword evidence="5" id="KW-0804">Transcription</keyword>
<organism evidence="9 10">
    <name type="scientific">Rhizodiscina lignyota</name>
    <dbReference type="NCBI Taxonomy" id="1504668"/>
    <lineage>
        <taxon>Eukaryota</taxon>
        <taxon>Fungi</taxon>
        <taxon>Dikarya</taxon>
        <taxon>Ascomycota</taxon>
        <taxon>Pezizomycotina</taxon>
        <taxon>Dothideomycetes</taxon>
        <taxon>Pleosporomycetidae</taxon>
        <taxon>Aulographales</taxon>
        <taxon>Rhizodiscinaceae</taxon>
        <taxon>Rhizodiscina</taxon>
    </lineage>
</organism>
<comment type="caution">
    <text evidence="9">The sequence shown here is derived from an EMBL/GenBank/DDBJ whole genome shotgun (WGS) entry which is preliminary data.</text>
</comment>
<evidence type="ECO:0000313" key="10">
    <source>
        <dbReference type="Proteomes" id="UP000799772"/>
    </source>
</evidence>
<keyword evidence="6" id="KW-0539">Nucleus</keyword>
<dbReference type="GO" id="GO:0043565">
    <property type="term" value="F:sequence-specific DNA binding"/>
    <property type="evidence" value="ECO:0007669"/>
    <property type="project" value="TreeGrafter"/>
</dbReference>
<proteinExistence type="predicted"/>
<dbReference type="GO" id="GO:0045944">
    <property type="term" value="P:positive regulation of transcription by RNA polymerase II"/>
    <property type="evidence" value="ECO:0007669"/>
    <property type="project" value="TreeGrafter"/>
</dbReference>
<feature type="compositionally biased region" description="Low complexity" evidence="7">
    <location>
        <begin position="677"/>
        <end position="692"/>
    </location>
</feature>
<sequence>MADYVSKETFWTNARDGRPVLKRRRKNIIRACDHCKARKTKCDGVQPCSRCEALGVACTYNTPYSRGLAPPAVPIARRSDSPSGIAGPIPNPSKHIFVADLEREEGRRSIHRYSREASPDSEAEHGEGFLGRSSISVFSYATQLQLCTEQSPPPPTQDAKDPLSASVTDRTASTSPSNAPNPAGYMGSREMRRAQSWLHFCEPPFPPLDIARYTLPNRERGFEMCRWYFEIGNPTCRFLHRPTIERMVYTLCSGGEWLGSGSTRTPELSKIDECIVLMVWAMGCQYPELSSGKPLTPSERAWIQQKGTEYYQVTEFILEKENHSVDRLATLQVRFMMSLFLVRAYRVKAGWDALAVVKNMANNLDMSRWENPYRFGSDKDVPLGTYPNSQLHLHIEQRKRTFWAIYSIDSIVASMVGKSPAFEETGVKIRHPNVEYDEAFEASIIPTEKSPQSGQDSALLAEQPPLILAAIAQAKVAWVLRRALKFIYLDLDAEFDCDVADRLGDMVDRWRTELPEHLRKDAPDGLDAMRKRQWVVIKCSEQQVTMMIYRQSLPLSGLVAKRNTEGESVPGPKPWLQKYQDRCLDAANKVCEMTSKLVETKDIAGNFWFTTYINAMAATVMLVYITYHPSSPRVRTIWESAQKCYEVQRRLMHDSPLARRSVAALEDLFKHVKRRMSSLTSTSSPSTTQSGTLQHDIQRDTQGTDTPPQAHDHSYMELPIMSHHEQAAPSTSATSFPPTSAEMAGFPMDFRTQSWDEFAGVYENSSFFDLDSFVCGGQHFGWTGA</sequence>
<dbReference type="InterPro" id="IPR007219">
    <property type="entry name" value="XnlR_reg_dom"/>
</dbReference>
<dbReference type="SUPFAM" id="SSF57701">
    <property type="entry name" value="Zn2/Cys6 DNA-binding domain"/>
    <property type="match status" value="1"/>
</dbReference>
<keyword evidence="10" id="KW-1185">Reference proteome</keyword>
<keyword evidence="4" id="KW-0238">DNA-binding</keyword>
<dbReference type="GO" id="GO:0005634">
    <property type="term" value="C:nucleus"/>
    <property type="evidence" value="ECO:0007669"/>
    <property type="project" value="UniProtKB-SubCell"/>
</dbReference>
<feature type="region of interest" description="Disordered" evidence="7">
    <location>
        <begin position="676"/>
        <end position="713"/>
    </location>
</feature>
<accession>A0A9P4I089</accession>
<evidence type="ECO:0000256" key="3">
    <source>
        <dbReference type="ARBA" id="ARBA00023015"/>
    </source>
</evidence>
<feature type="domain" description="Zn(2)-C6 fungal-type" evidence="8">
    <location>
        <begin position="31"/>
        <end position="60"/>
    </location>
</feature>
<keyword evidence="3" id="KW-0805">Transcription regulation</keyword>
<dbReference type="Pfam" id="PF00172">
    <property type="entry name" value="Zn_clus"/>
    <property type="match status" value="1"/>
</dbReference>
<dbReference type="InterPro" id="IPR036864">
    <property type="entry name" value="Zn2-C6_fun-type_DNA-bd_sf"/>
</dbReference>
<evidence type="ECO:0000313" key="9">
    <source>
        <dbReference type="EMBL" id="KAF2092556.1"/>
    </source>
</evidence>
<dbReference type="PROSITE" id="PS50048">
    <property type="entry name" value="ZN2_CY6_FUNGAL_2"/>
    <property type="match status" value="1"/>
</dbReference>
<evidence type="ECO:0000256" key="1">
    <source>
        <dbReference type="ARBA" id="ARBA00004123"/>
    </source>
</evidence>
<dbReference type="Proteomes" id="UP000799772">
    <property type="component" value="Unassembled WGS sequence"/>
</dbReference>
<dbReference type="GO" id="GO:0006351">
    <property type="term" value="P:DNA-templated transcription"/>
    <property type="evidence" value="ECO:0007669"/>
    <property type="project" value="InterPro"/>
</dbReference>
<feature type="region of interest" description="Disordered" evidence="7">
    <location>
        <begin position="148"/>
        <end position="187"/>
    </location>
</feature>
<dbReference type="CDD" id="cd12148">
    <property type="entry name" value="fungal_TF_MHR"/>
    <property type="match status" value="1"/>
</dbReference>
<dbReference type="InterPro" id="IPR001138">
    <property type="entry name" value="Zn2Cys6_DnaBD"/>
</dbReference>
<gene>
    <name evidence="9" type="ORF">NA57DRAFT_82269</name>
</gene>
<dbReference type="SMART" id="SM00066">
    <property type="entry name" value="GAL4"/>
    <property type="match status" value="1"/>
</dbReference>
<evidence type="ECO:0000256" key="7">
    <source>
        <dbReference type="SAM" id="MobiDB-lite"/>
    </source>
</evidence>
<comment type="subcellular location">
    <subcellularLocation>
        <location evidence="1">Nucleus</location>
    </subcellularLocation>
</comment>
<dbReference type="GO" id="GO:0008270">
    <property type="term" value="F:zinc ion binding"/>
    <property type="evidence" value="ECO:0007669"/>
    <property type="project" value="InterPro"/>
</dbReference>
<dbReference type="CDD" id="cd00067">
    <property type="entry name" value="GAL4"/>
    <property type="match status" value="1"/>
</dbReference>
<dbReference type="InterPro" id="IPR051711">
    <property type="entry name" value="Stress_Response_Reg"/>
</dbReference>
<name>A0A9P4I089_9PEZI</name>
<dbReference type="PROSITE" id="PS00463">
    <property type="entry name" value="ZN2_CY6_FUNGAL_1"/>
    <property type="match status" value="1"/>
</dbReference>
<dbReference type="Gene3D" id="4.10.240.10">
    <property type="entry name" value="Zn(2)-C6 fungal-type DNA-binding domain"/>
    <property type="match status" value="1"/>
</dbReference>
<dbReference type="AlphaFoldDB" id="A0A9P4I089"/>
<protein>
    <recommendedName>
        <fullName evidence="8">Zn(2)-C6 fungal-type domain-containing protein</fullName>
    </recommendedName>
</protein>
<evidence type="ECO:0000256" key="5">
    <source>
        <dbReference type="ARBA" id="ARBA00023163"/>
    </source>
</evidence>
<evidence type="ECO:0000256" key="6">
    <source>
        <dbReference type="ARBA" id="ARBA00023242"/>
    </source>
</evidence>
<evidence type="ECO:0000256" key="4">
    <source>
        <dbReference type="ARBA" id="ARBA00023125"/>
    </source>
</evidence>
<dbReference type="GO" id="GO:0000981">
    <property type="term" value="F:DNA-binding transcription factor activity, RNA polymerase II-specific"/>
    <property type="evidence" value="ECO:0007669"/>
    <property type="project" value="InterPro"/>
</dbReference>
<reference evidence="9" key="1">
    <citation type="journal article" date="2020" name="Stud. Mycol.">
        <title>101 Dothideomycetes genomes: a test case for predicting lifestyles and emergence of pathogens.</title>
        <authorList>
            <person name="Haridas S."/>
            <person name="Albert R."/>
            <person name="Binder M."/>
            <person name="Bloem J."/>
            <person name="Labutti K."/>
            <person name="Salamov A."/>
            <person name="Andreopoulos B."/>
            <person name="Baker S."/>
            <person name="Barry K."/>
            <person name="Bills G."/>
            <person name="Bluhm B."/>
            <person name="Cannon C."/>
            <person name="Castanera R."/>
            <person name="Culley D."/>
            <person name="Daum C."/>
            <person name="Ezra D."/>
            <person name="Gonzalez J."/>
            <person name="Henrissat B."/>
            <person name="Kuo A."/>
            <person name="Liang C."/>
            <person name="Lipzen A."/>
            <person name="Lutzoni F."/>
            <person name="Magnuson J."/>
            <person name="Mondo S."/>
            <person name="Nolan M."/>
            <person name="Ohm R."/>
            <person name="Pangilinan J."/>
            <person name="Park H.-J."/>
            <person name="Ramirez L."/>
            <person name="Alfaro M."/>
            <person name="Sun H."/>
            <person name="Tritt A."/>
            <person name="Yoshinaga Y."/>
            <person name="Zwiers L.-H."/>
            <person name="Turgeon B."/>
            <person name="Goodwin S."/>
            <person name="Spatafora J."/>
            <person name="Crous P."/>
            <person name="Grigoriev I."/>
        </authorList>
    </citation>
    <scope>NUCLEOTIDE SEQUENCE</scope>
    <source>
        <strain evidence="9">CBS 133067</strain>
    </source>
</reference>
<dbReference type="PANTHER" id="PTHR47540:SF2">
    <property type="entry name" value="ZN(II)2CYS6 TRANSCRIPTION FACTOR (EUROFUNG)"/>
    <property type="match status" value="1"/>
</dbReference>
<evidence type="ECO:0000259" key="8">
    <source>
        <dbReference type="PROSITE" id="PS50048"/>
    </source>
</evidence>
<keyword evidence="2" id="KW-0479">Metal-binding</keyword>
<dbReference type="OrthoDB" id="2579025at2759"/>
<dbReference type="EMBL" id="ML978145">
    <property type="protein sequence ID" value="KAF2092556.1"/>
    <property type="molecule type" value="Genomic_DNA"/>
</dbReference>